<reference evidence="2" key="1">
    <citation type="submission" date="2014-03" db="EMBL/GenBank/DDBJ databases">
        <title>The Genome Sequence of Puccinia striiformis f. sp. tritici PST-78.</title>
        <authorList>
            <consortium name="The Broad Institute Genome Sequencing Platform"/>
            <person name="Cuomo C."/>
            <person name="Hulbert S."/>
            <person name="Chen X."/>
            <person name="Walker B."/>
            <person name="Young S.K."/>
            <person name="Zeng Q."/>
            <person name="Gargeya S."/>
            <person name="Fitzgerald M."/>
            <person name="Haas B."/>
            <person name="Abouelleil A."/>
            <person name="Alvarado L."/>
            <person name="Arachchi H.M."/>
            <person name="Berlin A.M."/>
            <person name="Chapman S.B."/>
            <person name="Goldberg J."/>
            <person name="Griggs A."/>
            <person name="Gujja S."/>
            <person name="Hansen M."/>
            <person name="Howarth C."/>
            <person name="Imamovic A."/>
            <person name="Larimer J."/>
            <person name="McCowan C."/>
            <person name="Montmayeur A."/>
            <person name="Murphy C."/>
            <person name="Neiman D."/>
            <person name="Pearson M."/>
            <person name="Priest M."/>
            <person name="Roberts A."/>
            <person name="Saif S."/>
            <person name="Shea T."/>
            <person name="Sisk P."/>
            <person name="Sykes S."/>
            <person name="Wortman J."/>
            <person name="Nusbaum C."/>
            <person name="Birren B."/>
        </authorList>
    </citation>
    <scope>NUCLEOTIDE SEQUENCE [LARGE SCALE GENOMIC DNA]</scope>
    <source>
        <strain evidence="2">race PST-78</strain>
    </source>
</reference>
<accession>A0A0L0VQI8</accession>
<sequence length="538" mass="59035">MESIHSLDPGFHEKQGLHSRYTLNSIDSYKLWMETVANCGSAKTTLSLEMSNPSKVAKLAHQAQVLAKMALRKKTANDKAEARAATRAGCGWGSVWCPTASGWWGFDSHSGHRGPVVLIAPGGPSWWVPACKPTHSNINNVMATIQNQNKGQPAEHEIQSPPGMIQPVFNGNESQSDLTQRTVLRVHGDLVPIRFKILYHICTASKAGSDGRIRVDIGCGHPVQTPPSESPTGSNPMAGRAFTIHSARDTRLKKLEPEVGHALTYGHKHGHLSWLVIKASQWAHESKWPVTVVSQSGWSDLAERMAKDGARCKYTIQPTMQDPRPDVFPHLVDLPTYISPCDGPFGSGGRQPLIDIHVLYRVYINICTDDRSGEMLCHQVDSKFSSDSLTLQFELLKLDDLKSASIIHLKREHGPYPIAEIIQTACASTTSEVLWHYKLREPNQPPNRGSFMPGLGGSFAAFHSAAMLSTEEAKISVRIIMQKDQECCTVTVSLLTISPGQHGVPKLNFANLAGGYNHVPSPRVRCPTGGPGRMAWRR</sequence>
<protein>
    <submittedName>
        <fullName evidence="1">Uncharacterized protein</fullName>
    </submittedName>
</protein>
<dbReference type="AlphaFoldDB" id="A0A0L0VQI8"/>
<dbReference type="Proteomes" id="UP000054564">
    <property type="component" value="Unassembled WGS sequence"/>
</dbReference>
<evidence type="ECO:0000313" key="1">
    <source>
        <dbReference type="EMBL" id="KNF01548.1"/>
    </source>
</evidence>
<dbReference type="EMBL" id="AJIL01000029">
    <property type="protein sequence ID" value="KNF01548.1"/>
    <property type="molecule type" value="Genomic_DNA"/>
</dbReference>
<keyword evidence="2" id="KW-1185">Reference proteome</keyword>
<name>A0A0L0VQI8_9BASI</name>
<gene>
    <name evidence="1" type="ORF">PSTG_05328</name>
</gene>
<proteinExistence type="predicted"/>
<evidence type="ECO:0000313" key="2">
    <source>
        <dbReference type="Proteomes" id="UP000054564"/>
    </source>
</evidence>
<organism evidence="1 2">
    <name type="scientific">Puccinia striiformis f. sp. tritici PST-78</name>
    <dbReference type="NCBI Taxonomy" id="1165861"/>
    <lineage>
        <taxon>Eukaryota</taxon>
        <taxon>Fungi</taxon>
        <taxon>Dikarya</taxon>
        <taxon>Basidiomycota</taxon>
        <taxon>Pucciniomycotina</taxon>
        <taxon>Pucciniomycetes</taxon>
        <taxon>Pucciniales</taxon>
        <taxon>Pucciniaceae</taxon>
        <taxon>Puccinia</taxon>
    </lineage>
</organism>
<comment type="caution">
    <text evidence="1">The sequence shown here is derived from an EMBL/GenBank/DDBJ whole genome shotgun (WGS) entry which is preliminary data.</text>
</comment>